<keyword evidence="2" id="KW-1185">Reference proteome</keyword>
<dbReference type="AlphaFoldDB" id="A0AAV4BK07"/>
<protein>
    <submittedName>
        <fullName evidence="1">Uncharacterized protein</fullName>
    </submittedName>
</protein>
<reference evidence="1 2" key="1">
    <citation type="journal article" date="2021" name="Elife">
        <title>Chloroplast acquisition without the gene transfer in kleptoplastic sea slugs, Plakobranchus ocellatus.</title>
        <authorList>
            <person name="Maeda T."/>
            <person name="Takahashi S."/>
            <person name="Yoshida T."/>
            <person name="Shimamura S."/>
            <person name="Takaki Y."/>
            <person name="Nagai Y."/>
            <person name="Toyoda A."/>
            <person name="Suzuki Y."/>
            <person name="Arimoto A."/>
            <person name="Ishii H."/>
            <person name="Satoh N."/>
            <person name="Nishiyama T."/>
            <person name="Hasebe M."/>
            <person name="Maruyama T."/>
            <person name="Minagawa J."/>
            <person name="Obokata J."/>
            <person name="Shigenobu S."/>
        </authorList>
    </citation>
    <scope>NUCLEOTIDE SEQUENCE [LARGE SCALE GENOMIC DNA]</scope>
</reference>
<comment type="caution">
    <text evidence="1">The sequence shown here is derived from an EMBL/GenBank/DDBJ whole genome shotgun (WGS) entry which is preliminary data.</text>
</comment>
<sequence length="98" mass="11148">MATQAGVMIADPVARKCNDDKIACIGVDPYKIESEEKEVEEYPPIAYEDIFNYLELETSTYTQESFKIKLITLNSFPTKPCHHGHMLRLGRKSKISPL</sequence>
<evidence type="ECO:0000313" key="1">
    <source>
        <dbReference type="EMBL" id="GFO19254.1"/>
    </source>
</evidence>
<dbReference type="Proteomes" id="UP000735302">
    <property type="component" value="Unassembled WGS sequence"/>
</dbReference>
<name>A0AAV4BK07_9GAST</name>
<gene>
    <name evidence="1" type="ORF">PoB_004575900</name>
</gene>
<dbReference type="EMBL" id="BLXT01005060">
    <property type="protein sequence ID" value="GFO19254.1"/>
    <property type="molecule type" value="Genomic_DNA"/>
</dbReference>
<accession>A0AAV4BK07</accession>
<organism evidence="1 2">
    <name type="scientific">Plakobranchus ocellatus</name>
    <dbReference type="NCBI Taxonomy" id="259542"/>
    <lineage>
        <taxon>Eukaryota</taxon>
        <taxon>Metazoa</taxon>
        <taxon>Spiralia</taxon>
        <taxon>Lophotrochozoa</taxon>
        <taxon>Mollusca</taxon>
        <taxon>Gastropoda</taxon>
        <taxon>Heterobranchia</taxon>
        <taxon>Euthyneura</taxon>
        <taxon>Panpulmonata</taxon>
        <taxon>Sacoglossa</taxon>
        <taxon>Placobranchoidea</taxon>
        <taxon>Plakobranchidae</taxon>
        <taxon>Plakobranchus</taxon>
    </lineage>
</organism>
<evidence type="ECO:0000313" key="2">
    <source>
        <dbReference type="Proteomes" id="UP000735302"/>
    </source>
</evidence>
<proteinExistence type="predicted"/>